<evidence type="ECO:0000313" key="3">
    <source>
        <dbReference type="Proteomes" id="UP000003860"/>
    </source>
</evidence>
<dbReference type="STRING" id="588581.Cpap_1455"/>
<proteinExistence type="predicted"/>
<dbReference type="eggNOG" id="ENOG502ZNYW">
    <property type="taxonomic scope" value="Bacteria"/>
</dbReference>
<feature type="domain" description="Helix-turn-helix" evidence="1">
    <location>
        <begin position="16"/>
        <end position="61"/>
    </location>
</feature>
<comment type="caution">
    <text evidence="2">The sequence shown here is derived from an EMBL/GenBank/DDBJ whole genome shotgun (WGS) entry which is preliminary data.</text>
</comment>
<dbReference type="AlphaFoldDB" id="F1TE97"/>
<dbReference type="InterPro" id="IPR010093">
    <property type="entry name" value="SinI_DNA-bd"/>
</dbReference>
<gene>
    <name evidence="2" type="ORF">Cpap_1455</name>
</gene>
<evidence type="ECO:0000313" key="2">
    <source>
        <dbReference type="EMBL" id="EGD47063.1"/>
    </source>
</evidence>
<keyword evidence="3" id="KW-1185">Reference proteome</keyword>
<protein>
    <submittedName>
        <fullName evidence="2">DNA binding domain protein, excisionase family</fullName>
    </submittedName>
</protein>
<dbReference type="RefSeq" id="WP_004620040.1">
    <property type="nucleotide sequence ID" value="NZ_ACXX02000009.1"/>
</dbReference>
<dbReference type="OrthoDB" id="515428at2"/>
<dbReference type="InterPro" id="IPR041657">
    <property type="entry name" value="HTH_17"/>
</dbReference>
<dbReference type="Proteomes" id="UP000003860">
    <property type="component" value="Unassembled WGS sequence"/>
</dbReference>
<sequence>MEEKNLTKERVTWDAKTASNYLGISYGFLLKLARQKEIPFIHVGRIYLFRKESLDIWLRNQETQAIQTESTQLYGKLRKVQE</sequence>
<reference evidence="2" key="1">
    <citation type="submission" date="2009-07" db="EMBL/GenBank/DDBJ databases">
        <authorList>
            <consortium name="US DOE Joint Genome Institute (JGI-PGF)"/>
            <person name="Lucas S."/>
            <person name="Copeland A."/>
            <person name="Lapidus A."/>
            <person name="Glavina del Rio T."/>
            <person name="Tice H."/>
            <person name="Bruce D."/>
            <person name="Goodwin L."/>
            <person name="Pitluck S."/>
            <person name="Larimer F."/>
            <person name="Land M.L."/>
            <person name="Mouttaki H."/>
            <person name="He Z."/>
            <person name="Zhou J."/>
            <person name="Hemme C.L."/>
        </authorList>
    </citation>
    <scope>NUCLEOTIDE SEQUENCE [LARGE SCALE GENOMIC DNA]</scope>
    <source>
        <strain evidence="2">DSM 2782</strain>
    </source>
</reference>
<accession>F1TE97</accession>
<reference evidence="2" key="2">
    <citation type="submission" date="2011-01" db="EMBL/GenBank/DDBJ databases">
        <title>The Non-contiguous Finished genome of Clostridium papyrosolvens.</title>
        <authorList>
            <person name="Lucas S."/>
            <person name="Copeland A."/>
            <person name="Lapidus A."/>
            <person name="Cheng J.-F."/>
            <person name="Goodwin L."/>
            <person name="Pitluck S."/>
            <person name="Misra M."/>
            <person name="Chertkov O."/>
            <person name="Detter J.C."/>
            <person name="Han C."/>
            <person name="Tapia R."/>
            <person name="Land M."/>
            <person name="Hauser L."/>
            <person name="Kyrpides N."/>
            <person name="Ivanova N."/>
            <person name="Pagani I."/>
            <person name="Mouttaki H."/>
            <person name="He Z."/>
            <person name="Zhou J."/>
            <person name="Hemme C.L."/>
            <person name="Woyke T."/>
        </authorList>
    </citation>
    <scope>NUCLEOTIDE SEQUENCE [LARGE SCALE GENOMIC DNA]</scope>
    <source>
        <strain evidence="2">DSM 2782</strain>
    </source>
</reference>
<dbReference type="GO" id="GO:0003677">
    <property type="term" value="F:DNA binding"/>
    <property type="evidence" value="ECO:0007669"/>
    <property type="project" value="InterPro"/>
</dbReference>
<organism evidence="2 3">
    <name type="scientific">Ruminiclostridium papyrosolvens DSM 2782</name>
    <dbReference type="NCBI Taxonomy" id="588581"/>
    <lineage>
        <taxon>Bacteria</taxon>
        <taxon>Bacillati</taxon>
        <taxon>Bacillota</taxon>
        <taxon>Clostridia</taxon>
        <taxon>Eubacteriales</taxon>
        <taxon>Oscillospiraceae</taxon>
        <taxon>Ruminiclostridium</taxon>
    </lineage>
</organism>
<dbReference type="NCBIfam" id="TIGR01764">
    <property type="entry name" value="excise"/>
    <property type="match status" value="1"/>
</dbReference>
<dbReference type="EMBL" id="ACXX02000009">
    <property type="protein sequence ID" value="EGD47063.1"/>
    <property type="molecule type" value="Genomic_DNA"/>
</dbReference>
<evidence type="ECO:0000259" key="1">
    <source>
        <dbReference type="Pfam" id="PF12728"/>
    </source>
</evidence>
<name>F1TE97_9FIRM</name>
<dbReference type="Pfam" id="PF12728">
    <property type="entry name" value="HTH_17"/>
    <property type="match status" value="1"/>
</dbReference>